<dbReference type="InterPro" id="IPR036456">
    <property type="entry name" value="PNPase_PH_RNA-bd_sf"/>
</dbReference>
<evidence type="ECO:0000256" key="6">
    <source>
        <dbReference type="HAMAP-Rule" id="MF_01595"/>
    </source>
</evidence>
<dbReference type="InterPro" id="IPR027408">
    <property type="entry name" value="PNPase/RNase_PH_dom_sf"/>
</dbReference>
<dbReference type="InterPro" id="IPR001247">
    <property type="entry name" value="ExoRNase_PH_dom1"/>
</dbReference>
<dbReference type="Gene3D" id="3.30.230.70">
    <property type="entry name" value="GHMP Kinase, N-terminal domain"/>
    <property type="match status" value="2"/>
</dbReference>
<evidence type="ECO:0000256" key="5">
    <source>
        <dbReference type="ARBA" id="ARBA00022884"/>
    </source>
</evidence>
<protein>
    <recommendedName>
        <fullName evidence="6">Polyribonucleotide nucleotidyltransferase</fullName>
        <ecNumber evidence="6">2.7.7.8</ecNumber>
    </recommendedName>
    <alternativeName>
        <fullName evidence="6">Polynucleotide phosphorylase</fullName>
        <shortName evidence="6">PNPase</shortName>
    </alternativeName>
</protein>
<dbReference type="CDD" id="cd04472">
    <property type="entry name" value="S1_PNPase"/>
    <property type="match status" value="1"/>
</dbReference>
<evidence type="ECO:0000313" key="9">
    <source>
        <dbReference type="Proteomes" id="UP001629536"/>
    </source>
</evidence>
<feature type="domain" description="S1 motif" evidence="7">
    <location>
        <begin position="624"/>
        <end position="692"/>
    </location>
</feature>
<dbReference type="Pfam" id="PF03725">
    <property type="entry name" value="RNase_PH_C"/>
    <property type="match status" value="1"/>
</dbReference>
<dbReference type="SUPFAM" id="SSF54791">
    <property type="entry name" value="Eukaryotic type KH-domain (KH-domain type I)"/>
    <property type="match status" value="1"/>
</dbReference>
<evidence type="ECO:0000256" key="1">
    <source>
        <dbReference type="ARBA" id="ARBA00007404"/>
    </source>
</evidence>
<dbReference type="InterPro" id="IPR004087">
    <property type="entry name" value="KH_dom"/>
</dbReference>
<evidence type="ECO:0000313" key="8">
    <source>
        <dbReference type="EMBL" id="MFM1524842.1"/>
    </source>
</evidence>
<keyword evidence="6" id="KW-0460">Magnesium</keyword>
<dbReference type="Pfam" id="PF03726">
    <property type="entry name" value="PNPase"/>
    <property type="match status" value="1"/>
</dbReference>
<name>A0ABW9F5V8_9FIRM</name>
<dbReference type="Gene3D" id="2.40.50.140">
    <property type="entry name" value="Nucleic acid-binding proteins"/>
    <property type="match status" value="1"/>
</dbReference>
<gene>
    <name evidence="6 8" type="primary">pnp</name>
    <name evidence="8" type="ORF">ABGF40_04075</name>
</gene>
<dbReference type="HAMAP" id="MF_01595">
    <property type="entry name" value="PNPase"/>
    <property type="match status" value="1"/>
</dbReference>
<dbReference type="GO" id="GO:0004654">
    <property type="term" value="F:polyribonucleotide nucleotidyltransferase activity"/>
    <property type="evidence" value="ECO:0007669"/>
    <property type="project" value="UniProtKB-EC"/>
</dbReference>
<comment type="cofactor">
    <cofactor evidence="6">
        <name>Mg(2+)</name>
        <dbReference type="ChEBI" id="CHEBI:18420"/>
    </cofactor>
</comment>
<keyword evidence="3 6" id="KW-0808">Transferase</keyword>
<feature type="binding site" evidence="6">
    <location>
        <position position="488"/>
    </location>
    <ligand>
        <name>Mg(2+)</name>
        <dbReference type="ChEBI" id="CHEBI:18420"/>
    </ligand>
</feature>
<comment type="catalytic activity">
    <reaction evidence="6">
        <text>RNA(n+1) + phosphate = RNA(n) + a ribonucleoside 5'-diphosphate</text>
        <dbReference type="Rhea" id="RHEA:22096"/>
        <dbReference type="Rhea" id="RHEA-COMP:14527"/>
        <dbReference type="Rhea" id="RHEA-COMP:17342"/>
        <dbReference type="ChEBI" id="CHEBI:43474"/>
        <dbReference type="ChEBI" id="CHEBI:57930"/>
        <dbReference type="ChEBI" id="CHEBI:140395"/>
        <dbReference type="EC" id="2.7.7.8"/>
    </reaction>
</comment>
<sequence length="694" mass="76391">MVKNYKYSSNYNSFEIETGKMAKQAGGAVTIKAGDSMVLVTVVGSDTPREGVDFFPLSCEFQEKMYAVGRIPGGYIKREGKPSDESTLKARMMDRPLRPLFPEGYKNDVQIIATVLSADENHDVGILAMVGSSVALGISNIPFNGPTGSVSVGYVDGEYVINPTQAQREISDLDLTVAGTKDAIMMVEAGANELTEDEMLEAILFGHEEIKRICDFIQTIVDEIGKEKQVFEFKDVDQELKNEIESEFYDKIKSALQGIDKQTRQEELDVVKEEIIETYVTEEFEDIEARQKEVVAIFDKLEKEIVRRLISVDKIRPDGRQMHEIRPLSAEVALVPKVHGSGLFTRGQTQVLNIATLGSPSDVQYIDGLTDEEVKKRYIHHYNFPPFSVGEAGRMRGPGRREIGHGRLAERALEPVIPSQEEFPYVIRLVSEVLESNGSSSMASVCGSTLSLMDAGVPIKAPVAGIAMGLIKENDDIAILTDIQGLEDHLGDMDFKVAGTKEGITALQMDIKIDGINREILTTALADAKSARLRILDVITGAISEPRKELSPNAPRIYTIQIKPEKVREVIGSGGKTINKIIDETGVKIDITDEGLVTVSSQNGEGGKRAIVMIEGIVEEPEVGDVYLAKVVKIMNFGCFVSFGHNKEGLVHISKLSSKRVEKVEDVVKEGDEIMVKVLEIDDKGRINLARKDI</sequence>
<dbReference type="Pfam" id="PF00575">
    <property type="entry name" value="S1"/>
    <property type="match status" value="1"/>
</dbReference>
<keyword evidence="5 6" id="KW-0694">RNA-binding</keyword>
<dbReference type="InterPro" id="IPR012340">
    <property type="entry name" value="NA-bd_OB-fold"/>
</dbReference>
<keyword evidence="2 6" id="KW-0963">Cytoplasm</keyword>
<feature type="binding site" evidence="6">
    <location>
        <position position="494"/>
    </location>
    <ligand>
        <name>Mg(2+)</name>
        <dbReference type="ChEBI" id="CHEBI:18420"/>
    </ligand>
</feature>
<dbReference type="RefSeq" id="WP_408105265.1">
    <property type="nucleotide sequence ID" value="NZ_JBFNFH010000007.1"/>
</dbReference>
<dbReference type="PANTHER" id="PTHR11252:SF0">
    <property type="entry name" value="POLYRIBONUCLEOTIDE NUCLEOTIDYLTRANSFERASE 1, MITOCHONDRIAL"/>
    <property type="match status" value="1"/>
</dbReference>
<evidence type="ECO:0000256" key="2">
    <source>
        <dbReference type="ARBA" id="ARBA00022490"/>
    </source>
</evidence>
<comment type="similarity">
    <text evidence="1 6">Belongs to the polyribonucleotide nucleotidyltransferase family.</text>
</comment>
<comment type="function">
    <text evidence="6">Involved in mRNA degradation. Catalyzes the phosphorolysis of single-stranded polyribonucleotides processively in the 3'- to 5'-direction.</text>
</comment>
<dbReference type="SMART" id="SM00316">
    <property type="entry name" value="S1"/>
    <property type="match status" value="1"/>
</dbReference>
<dbReference type="PROSITE" id="PS50126">
    <property type="entry name" value="S1"/>
    <property type="match status" value="1"/>
</dbReference>
<keyword evidence="9" id="KW-1185">Reference proteome</keyword>
<dbReference type="SUPFAM" id="SSF46915">
    <property type="entry name" value="Polynucleotide phosphorylase/guanosine pentaphosphate synthase (PNPase/GPSI), domain 3"/>
    <property type="match status" value="1"/>
</dbReference>
<dbReference type="InterPro" id="IPR012162">
    <property type="entry name" value="PNPase"/>
</dbReference>
<dbReference type="SUPFAM" id="SSF50249">
    <property type="entry name" value="Nucleic acid-binding proteins"/>
    <property type="match status" value="1"/>
</dbReference>
<dbReference type="SUPFAM" id="SSF55666">
    <property type="entry name" value="Ribonuclease PH domain 2-like"/>
    <property type="match status" value="2"/>
</dbReference>
<dbReference type="NCBIfam" id="TIGR03591">
    <property type="entry name" value="polynuc_phos"/>
    <property type="match status" value="1"/>
</dbReference>
<proteinExistence type="inferred from homology"/>
<dbReference type="InterPro" id="IPR015848">
    <property type="entry name" value="PNPase_PH_RNA-bd_bac/org-type"/>
</dbReference>
<dbReference type="CDD" id="cd11363">
    <property type="entry name" value="RNase_PH_PNPase_1"/>
    <property type="match status" value="1"/>
</dbReference>
<evidence type="ECO:0000256" key="3">
    <source>
        <dbReference type="ARBA" id="ARBA00022679"/>
    </source>
</evidence>
<comment type="caution">
    <text evidence="8">The sequence shown here is derived from an EMBL/GenBank/DDBJ whole genome shotgun (WGS) entry which is preliminary data.</text>
</comment>
<reference evidence="8 9" key="1">
    <citation type="journal article" date="2024" name="Front. Microbiol.">
        <title>Pangenomic and biochemical analyses of Helcococcus ovis reveal widespread tetracycline resistance and a novel bacterial species, Helcococcus bovis.</title>
        <authorList>
            <person name="Cunha F."/>
            <person name="Zhai Y."/>
            <person name="Casaro S."/>
            <person name="Jones K.L."/>
            <person name="Hernandez M."/>
            <person name="Bisinotto R.S."/>
            <person name="Kariyawasam S."/>
            <person name="Brown M.B."/>
            <person name="Phillips A."/>
            <person name="Jeong K.C."/>
            <person name="Galvao K.N."/>
        </authorList>
    </citation>
    <scope>NUCLEOTIDE SEQUENCE [LARGE SCALE GENOMIC DNA]</scope>
    <source>
        <strain evidence="8 9">KG197</strain>
    </source>
</reference>
<dbReference type="EMBL" id="JBFNFH010000007">
    <property type="protein sequence ID" value="MFM1524842.1"/>
    <property type="molecule type" value="Genomic_DNA"/>
</dbReference>
<evidence type="ECO:0000259" key="7">
    <source>
        <dbReference type="PROSITE" id="PS50126"/>
    </source>
</evidence>
<dbReference type="PROSITE" id="PS50084">
    <property type="entry name" value="KH_TYPE_1"/>
    <property type="match status" value="1"/>
</dbReference>
<keyword evidence="4 6" id="KW-0548">Nucleotidyltransferase</keyword>
<dbReference type="InterPro" id="IPR036612">
    <property type="entry name" value="KH_dom_type_1_sf"/>
</dbReference>
<keyword evidence="6" id="KW-0479">Metal-binding</keyword>
<dbReference type="InterPro" id="IPR015847">
    <property type="entry name" value="ExoRNase_PH_dom2"/>
</dbReference>
<dbReference type="InterPro" id="IPR004088">
    <property type="entry name" value="KH_dom_type_1"/>
</dbReference>
<dbReference type="Gene3D" id="3.30.1370.10">
    <property type="entry name" value="K Homology domain, type 1"/>
    <property type="match status" value="1"/>
</dbReference>
<evidence type="ECO:0000256" key="4">
    <source>
        <dbReference type="ARBA" id="ARBA00022695"/>
    </source>
</evidence>
<dbReference type="Pfam" id="PF01138">
    <property type="entry name" value="RNase_PH"/>
    <property type="match status" value="2"/>
</dbReference>
<dbReference type="InterPro" id="IPR020568">
    <property type="entry name" value="Ribosomal_Su5_D2-typ_SF"/>
</dbReference>
<dbReference type="PANTHER" id="PTHR11252">
    <property type="entry name" value="POLYRIBONUCLEOTIDE NUCLEOTIDYLTRANSFERASE"/>
    <property type="match status" value="1"/>
</dbReference>
<dbReference type="SMART" id="SM00322">
    <property type="entry name" value="KH"/>
    <property type="match status" value="1"/>
</dbReference>
<dbReference type="CDD" id="cd11364">
    <property type="entry name" value="RNase_PH_PNPase_2"/>
    <property type="match status" value="1"/>
</dbReference>
<dbReference type="SUPFAM" id="SSF54211">
    <property type="entry name" value="Ribosomal protein S5 domain 2-like"/>
    <property type="match status" value="2"/>
</dbReference>
<comment type="subcellular location">
    <subcellularLocation>
        <location evidence="6">Cytoplasm</location>
    </subcellularLocation>
</comment>
<dbReference type="InterPro" id="IPR036345">
    <property type="entry name" value="ExoRNase_PH_dom2_sf"/>
</dbReference>
<accession>A0ABW9F5V8</accession>
<dbReference type="Proteomes" id="UP001629536">
    <property type="component" value="Unassembled WGS sequence"/>
</dbReference>
<dbReference type="PIRSF" id="PIRSF005499">
    <property type="entry name" value="PNPase"/>
    <property type="match status" value="1"/>
</dbReference>
<dbReference type="Pfam" id="PF00013">
    <property type="entry name" value="KH_1"/>
    <property type="match status" value="1"/>
</dbReference>
<dbReference type="EC" id="2.7.7.8" evidence="6"/>
<organism evidence="8 9">
    <name type="scientific">Helcococcus bovis</name>
    <dbReference type="NCBI Taxonomy" id="3153252"/>
    <lineage>
        <taxon>Bacteria</taxon>
        <taxon>Bacillati</taxon>
        <taxon>Bacillota</taxon>
        <taxon>Tissierellia</taxon>
        <taxon>Tissierellales</taxon>
        <taxon>Peptoniphilaceae</taxon>
        <taxon>Helcococcus</taxon>
    </lineage>
</organism>
<dbReference type="CDD" id="cd02393">
    <property type="entry name" value="KH-I_PNPase"/>
    <property type="match status" value="1"/>
</dbReference>
<dbReference type="InterPro" id="IPR003029">
    <property type="entry name" value="S1_domain"/>
</dbReference>
<dbReference type="NCBIfam" id="NF008805">
    <property type="entry name" value="PRK11824.1"/>
    <property type="match status" value="1"/>
</dbReference>